<dbReference type="InterPro" id="IPR006597">
    <property type="entry name" value="Sel1-like"/>
</dbReference>
<proteinExistence type="predicted"/>
<gene>
    <name evidence="1" type="ORF">RclHR1_19870003</name>
</gene>
<name>A0A2Z6QQ61_9GLOM</name>
<dbReference type="InterPro" id="IPR011990">
    <property type="entry name" value="TPR-like_helical_dom_sf"/>
</dbReference>
<reference evidence="1 2" key="1">
    <citation type="submission" date="2017-11" db="EMBL/GenBank/DDBJ databases">
        <title>The genome of Rhizophagus clarus HR1 reveals common genetic basis of auxotrophy among arbuscular mycorrhizal fungi.</title>
        <authorList>
            <person name="Kobayashi Y."/>
        </authorList>
    </citation>
    <scope>NUCLEOTIDE SEQUENCE [LARGE SCALE GENOMIC DNA]</scope>
    <source>
        <strain evidence="1 2">HR1</strain>
    </source>
</reference>
<accession>A0A2Z6QQ61</accession>
<dbReference type="AlphaFoldDB" id="A0A2Z6QQ61"/>
<dbReference type="SUPFAM" id="SSF81901">
    <property type="entry name" value="HCP-like"/>
    <property type="match status" value="1"/>
</dbReference>
<evidence type="ECO:0000313" key="2">
    <source>
        <dbReference type="Proteomes" id="UP000247702"/>
    </source>
</evidence>
<dbReference type="Gene3D" id="1.25.40.10">
    <property type="entry name" value="Tetratricopeptide repeat domain"/>
    <property type="match status" value="1"/>
</dbReference>
<comment type="caution">
    <text evidence="1">The sequence shown here is derived from an EMBL/GenBank/DDBJ whole genome shotgun (WGS) entry which is preliminary data.</text>
</comment>
<evidence type="ECO:0008006" key="3">
    <source>
        <dbReference type="Google" id="ProtNLM"/>
    </source>
</evidence>
<evidence type="ECO:0000313" key="1">
    <source>
        <dbReference type="EMBL" id="GBB92217.1"/>
    </source>
</evidence>
<dbReference type="EMBL" id="BEXD01001098">
    <property type="protein sequence ID" value="GBB92217.1"/>
    <property type="molecule type" value="Genomic_DNA"/>
</dbReference>
<dbReference type="Proteomes" id="UP000247702">
    <property type="component" value="Unassembled WGS sequence"/>
</dbReference>
<dbReference type="Pfam" id="PF08238">
    <property type="entry name" value="Sel1"/>
    <property type="match status" value="1"/>
</dbReference>
<dbReference type="SMART" id="SM00671">
    <property type="entry name" value="SEL1"/>
    <property type="match status" value="1"/>
</dbReference>
<organism evidence="1 2">
    <name type="scientific">Rhizophagus clarus</name>
    <dbReference type="NCBI Taxonomy" id="94130"/>
    <lineage>
        <taxon>Eukaryota</taxon>
        <taxon>Fungi</taxon>
        <taxon>Fungi incertae sedis</taxon>
        <taxon>Mucoromycota</taxon>
        <taxon>Glomeromycotina</taxon>
        <taxon>Glomeromycetes</taxon>
        <taxon>Glomerales</taxon>
        <taxon>Glomeraceae</taxon>
        <taxon>Rhizophagus</taxon>
    </lineage>
</organism>
<keyword evidence="2" id="KW-1185">Reference proteome</keyword>
<protein>
    <recommendedName>
        <fullName evidence="3">Sel1 repeat family protein</fullName>
    </recommendedName>
</protein>
<sequence length="67" mass="7700">MQLKHLNYLKLQLKKDSLIQIYELGCCYQFGIGIEVNAIKAFELYNKAAEIGHLESIPELESVINME</sequence>